<evidence type="ECO:0000256" key="1">
    <source>
        <dbReference type="SAM" id="MobiDB-lite"/>
    </source>
</evidence>
<feature type="compositionally biased region" description="Basic and acidic residues" evidence="1">
    <location>
        <begin position="163"/>
        <end position="195"/>
    </location>
</feature>
<feature type="compositionally biased region" description="Basic and acidic residues" evidence="1">
    <location>
        <begin position="66"/>
        <end position="79"/>
    </location>
</feature>
<protein>
    <submittedName>
        <fullName evidence="3">Uncharacterized protein LOC109710940</fullName>
    </submittedName>
</protein>
<reference evidence="2" key="1">
    <citation type="journal article" date="2015" name="Nat. Genet.">
        <title>The pineapple genome and the evolution of CAM photosynthesis.</title>
        <authorList>
            <person name="Ming R."/>
            <person name="VanBuren R."/>
            <person name="Wai C.M."/>
            <person name="Tang H."/>
            <person name="Schatz M.C."/>
            <person name="Bowers J.E."/>
            <person name="Lyons E."/>
            <person name="Wang M.L."/>
            <person name="Chen J."/>
            <person name="Biggers E."/>
            <person name="Zhang J."/>
            <person name="Huang L."/>
            <person name="Zhang L."/>
            <person name="Miao W."/>
            <person name="Zhang J."/>
            <person name="Ye Z."/>
            <person name="Miao C."/>
            <person name="Lin Z."/>
            <person name="Wang H."/>
            <person name="Zhou H."/>
            <person name="Yim W.C."/>
            <person name="Priest H.D."/>
            <person name="Zheng C."/>
            <person name="Woodhouse M."/>
            <person name="Edger P.P."/>
            <person name="Guyot R."/>
            <person name="Guo H.B."/>
            <person name="Guo H."/>
            <person name="Zheng G."/>
            <person name="Singh R."/>
            <person name="Sharma A."/>
            <person name="Min X."/>
            <person name="Zheng Y."/>
            <person name="Lee H."/>
            <person name="Gurtowski J."/>
            <person name="Sedlazeck F.J."/>
            <person name="Harkess A."/>
            <person name="McKain M.R."/>
            <person name="Liao Z."/>
            <person name="Fang J."/>
            <person name="Liu J."/>
            <person name="Zhang X."/>
            <person name="Zhang Q."/>
            <person name="Hu W."/>
            <person name="Qin Y."/>
            <person name="Wang K."/>
            <person name="Chen L.Y."/>
            <person name="Shirley N."/>
            <person name="Lin Y.R."/>
            <person name="Liu L.Y."/>
            <person name="Hernandez A.G."/>
            <person name="Wright C.L."/>
            <person name="Bulone V."/>
            <person name="Tuskan G.A."/>
            <person name="Heath K."/>
            <person name="Zee F."/>
            <person name="Moore P.H."/>
            <person name="Sunkar R."/>
            <person name="Leebens-Mack J.H."/>
            <person name="Mockler T."/>
            <person name="Bennetzen J.L."/>
            <person name="Freeling M."/>
            <person name="Sankoff D."/>
            <person name="Paterson A.H."/>
            <person name="Zhu X."/>
            <person name="Yang X."/>
            <person name="Smith J.A."/>
            <person name="Cushman J.C."/>
            <person name="Paull R.E."/>
            <person name="Yu Q."/>
        </authorList>
    </citation>
    <scope>NUCLEOTIDE SEQUENCE [LARGE SCALE GENOMIC DNA]</scope>
    <source>
        <strain evidence="2">cv. F153</strain>
    </source>
</reference>
<proteinExistence type="predicted"/>
<feature type="region of interest" description="Disordered" evidence="1">
    <location>
        <begin position="66"/>
        <end position="111"/>
    </location>
</feature>
<dbReference type="Proteomes" id="UP000515123">
    <property type="component" value="Linkage group 5"/>
</dbReference>
<evidence type="ECO:0000313" key="2">
    <source>
        <dbReference type="Proteomes" id="UP000515123"/>
    </source>
</evidence>
<keyword evidence="2" id="KW-1185">Reference proteome</keyword>
<dbReference type="PANTHER" id="PTHR36892:SF1">
    <property type="entry name" value="OS05G0518200 PROTEIN"/>
    <property type="match status" value="1"/>
</dbReference>
<evidence type="ECO:0000313" key="3">
    <source>
        <dbReference type="RefSeq" id="XP_020089347.1"/>
    </source>
</evidence>
<dbReference type="RefSeq" id="XP_020089347.1">
    <property type="nucleotide sequence ID" value="XM_020233758.1"/>
</dbReference>
<dbReference type="GeneID" id="109710940"/>
<reference evidence="3" key="2">
    <citation type="submission" date="2025-08" db="UniProtKB">
        <authorList>
            <consortium name="RefSeq"/>
        </authorList>
    </citation>
    <scope>IDENTIFICATION</scope>
    <source>
        <tissue evidence="3">Leaf</tissue>
    </source>
</reference>
<name>A0A6P5F0T8_ANACO</name>
<dbReference type="AlphaFoldDB" id="A0A6P5F0T8"/>
<accession>A0A6P5F0T8</accession>
<organism evidence="2 3">
    <name type="scientific">Ananas comosus</name>
    <name type="common">Pineapple</name>
    <name type="synonym">Ananas ananas</name>
    <dbReference type="NCBI Taxonomy" id="4615"/>
    <lineage>
        <taxon>Eukaryota</taxon>
        <taxon>Viridiplantae</taxon>
        <taxon>Streptophyta</taxon>
        <taxon>Embryophyta</taxon>
        <taxon>Tracheophyta</taxon>
        <taxon>Spermatophyta</taxon>
        <taxon>Magnoliopsida</taxon>
        <taxon>Liliopsida</taxon>
        <taxon>Poales</taxon>
        <taxon>Bromeliaceae</taxon>
        <taxon>Bromelioideae</taxon>
        <taxon>Ananas</taxon>
    </lineage>
</organism>
<feature type="region of interest" description="Disordered" evidence="1">
    <location>
        <begin position="131"/>
        <end position="209"/>
    </location>
</feature>
<dbReference type="OrthoDB" id="654309at2759"/>
<feature type="region of interest" description="Disordered" evidence="1">
    <location>
        <begin position="274"/>
        <end position="310"/>
    </location>
</feature>
<dbReference type="PANTHER" id="PTHR36892">
    <property type="entry name" value="OS01G0201800 PROTEIN"/>
    <property type="match status" value="1"/>
</dbReference>
<feature type="compositionally biased region" description="Acidic residues" evidence="1">
    <location>
        <begin position="131"/>
        <end position="144"/>
    </location>
</feature>
<feature type="region of interest" description="Disordered" evidence="1">
    <location>
        <begin position="980"/>
        <end position="1014"/>
    </location>
</feature>
<feature type="compositionally biased region" description="Basic residues" evidence="1">
    <location>
        <begin position="196"/>
        <end position="209"/>
    </location>
</feature>
<gene>
    <name evidence="3" type="primary">LOC109710940</name>
</gene>
<sequence>MAVDLESFSIREFAAKMRNLDLGGSWPFEGVGKEGVEARALPPISARRFRWWSDELDAARSREAAAARADVDGSDRLGEEPAVETLAEKPLLDGEEEEERPMRASWRSKQRAPKKKRSIAEIFALSPLIEGVEEESDGCDGDDVGGERERDAEGGGGGVGRDLGTETRERDDEEASRKGKESAKDEERIENSSRKIEKKRTNKKKSKINKKLKMGISVSEKLKVQEGKLVHLHKRKPGKIRSLPKKQKLNYTRNAKLKLKNLEEVVRTLPVRRRLKKQTQSASMKKTKGTKICSESAKSVSSSGVDGSKDGKTCRSFELPQLKSLCDIFYGALAASSAEDTSQKGSKGFTGSLESQVKNIRDKDAVSKSVGRKDGAFSDKKYADSLLSIDSQSDFLGTEGNLLTEPVDLNQKYAGEPSALNPVRELNLNSDSEMSLLGETRLQITSDAAKEPPVSIENCVPNSDTVSSLSLLGDWSSALLTSHPQRGMEATKLDSCNSKRFGNLRTPLDQCFPSRDRRIHEEFNGLPLRFSGELIQLASSSGSAYNESLKKQMLYPVYSTILSNHVELMNDQPKMKGNISSASLEEIGRPNKLLEQLSAAAETATSELGFTGFRNFGKSEARNHESNNKIWLSQSHSYQSEVSGCRCSETSRTQNCINGEKSICEFQPPMGQTMRLMGQNVTVGRQSKEHEASIEGKVWTDKEIILESRPSVRPSDISSPNGWPEGGPIHSVALSEADGLLKQSFFRPVEAPPSFYRMAASGTTFRQVQLKHQDESILKSGNSSEIGNYGYNTNLCSHSFSPHGSNFGYLNGGMGNSSSTHYKHSRSVCCSTRSFNPPIPNHDYTSFARDSTAHSPACLPHWLLNAIQQREMQEPSCLCNDAAGLQGPCTIPGSKIFPLARTFRPSLISFPIFSFNISPAYGIHAPAPFVHPSCVPLADTSCKMKTRVGTQYVSRKRHAEMDDRFTKTVKKPNLSTCAELNTPKEQGSVGELDPSAQNVTEVSNHHANKQNNWH</sequence>